<proteinExistence type="inferred from homology"/>
<organism evidence="9 10">
    <name type="scientific">Boudabousia liubingyangii</name>
    <dbReference type="NCBI Taxonomy" id="1921764"/>
    <lineage>
        <taxon>Bacteria</taxon>
        <taxon>Bacillati</taxon>
        <taxon>Actinomycetota</taxon>
        <taxon>Actinomycetes</taxon>
        <taxon>Actinomycetales</taxon>
        <taxon>Actinomycetaceae</taxon>
        <taxon>Boudabousia</taxon>
    </lineage>
</organism>
<evidence type="ECO:0000259" key="8">
    <source>
        <dbReference type="Pfam" id="PF00892"/>
    </source>
</evidence>
<feature type="transmembrane region" description="Helical" evidence="7">
    <location>
        <begin position="55"/>
        <end position="72"/>
    </location>
</feature>
<keyword evidence="4 7" id="KW-0812">Transmembrane</keyword>
<dbReference type="InterPro" id="IPR051258">
    <property type="entry name" value="Diverse_Substrate_Transporter"/>
</dbReference>
<evidence type="ECO:0000256" key="1">
    <source>
        <dbReference type="ARBA" id="ARBA00004651"/>
    </source>
</evidence>
<keyword evidence="6 7" id="KW-0472">Membrane</keyword>
<gene>
    <name evidence="9" type="ORF">BSR29_06945</name>
</gene>
<keyword evidence="3" id="KW-1003">Cell membrane</keyword>
<feature type="domain" description="EamA" evidence="8">
    <location>
        <begin position="164"/>
        <end position="293"/>
    </location>
</feature>
<dbReference type="EMBL" id="MQSV01000005">
    <property type="protein sequence ID" value="OKL46560.1"/>
    <property type="molecule type" value="Genomic_DNA"/>
</dbReference>
<keyword evidence="5 7" id="KW-1133">Transmembrane helix</keyword>
<keyword evidence="10" id="KW-1185">Reference proteome</keyword>
<feature type="transmembrane region" description="Helical" evidence="7">
    <location>
        <begin position="254"/>
        <end position="275"/>
    </location>
</feature>
<dbReference type="GO" id="GO:0005886">
    <property type="term" value="C:plasma membrane"/>
    <property type="evidence" value="ECO:0007669"/>
    <property type="project" value="UniProtKB-SubCell"/>
</dbReference>
<feature type="transmembrane region" description="Helical" evidence="7">
    <location>
        <begin position="138"/>
        <end position="156"/>
    </location>
</feature>
<feature type="transmembrane region" description="Helical" evidence="7">
    <location>
        <begin position="113"/>
        <end position="131"/>
    </location>
</feature>
<dbReference type="InterPro" id="IPR000620">
    <property type="entry name" value="EamA_dom"/>
</dbReference>
<reference evidence="9 10" key="1">
    <citation type="submission" date="2016-11" db="EMBL/GenBank/DDBJ databases">
        <title>Actinomyces gypaetusis sp. nov. isolated from the vulture Gypaetus barbatus in Qinghai Tibet Plateau China.</title>
        <authorList>
            <person name="Meng X."/>
        </authorList>
    </citation>
    <scope>NUCLEOTIDE SEQUENCE [LARGE SCALE GENOMIC DNA]</scope>
    <source>
        <strain evidence="9 10">VUL4_2</strain>
    </source>
</reference>
<dbReference type="InterPro" id="IPR037185">
    <property type="entry name" value="EmrE-like"/>
</dbReference>
<evidence type="ECO:0000313" key="10">
    <source>
        <dbReference type="Proteomes" id="UP000186785"/>
    </source>
</evidence>
<evidence type="ECO:0000256" key="6">
    <source>
        <dbReference type="ARBA" id="ARBA00023136"/>
    </source>
</evidence>
<feature type="transmembrane region" description="Helical" evidence="7">
    <location>
        <begin position="281"/>
        <end position="299"/>
    </location>
</feature>
<comment type="similarity">
    <text evidence="2">Belongs to the EamA transporter family.</text>
</comment>
<dbReference type="Pfam" id="PF00892">
    <property type="entry name" value="EamA"/>
    <property type="match status" value="2"/>
</dbReference>
<dbReference type="Proteomes" id="UP000186785">
    <property type="component" value="Unassembled WGS sequence"/>
</dbReference>
<feature type="transmembrane region" description="Helical" evidence="7">
    <location>
        <begin position="225"/>
        <end position="242"/>
    </location>
</feature>
<dbReference type="AlphaFoldDB" id="A0A1Q5PK07"/>
<name>A0A1Q5PK07_9ACTO</name>
<evidence type="ECO:0000313" key="9">
    <source>
        <dbReference type="EMBL" id="OKL46560.1"/>
    </source>
</evidence>
<feature type="transmembrane region" description="Helical" evidence="7">
    <location>
        <begin position="193"/>
        <end position="213"/>
    </location>
</feature>
<feature type="transmembrane region" description="Helical" evidence="7">
    <location>
        <begin position="162"/>
        <end position="181"/>
    </location>
</feature>
<feature type="transmembrane region" description="Helical" evidence="7">
    <location>
        <begin position="84"/>
        <end position="107"/>
    </location>
</feature>
<dbReference type="PANTHER" id="PTHR42920:SF5">
    <property type="entry name" value="EAMA DOMAIN-CONTAINING PROTEIN"/>
    <property type="match status" value="1"/>
</dbReference>
<evidence type="ECO:0000256" key="7">
    <source>
        <dbReference type="SAM" id="Phobius"/>
    </source>
</evidence>
<sequence>MPGRQTSHKKHWSIANNEKQARLVASLSILMLCAVWGSTFPMAKGLMERIPGMDYLSWRFNLAFVLGLLLFFPRIKRMTGREWFYGLALGTIYAAGQLFNTIGLLYIQASVSSFITVMYIVFTPLLVWLLFRVRVAFADWIAVVLAITGLAFLSLSGGQINFGIGEGLTLLGALAYALHIVMMGRWAPRGDVIGMSVVQMGMMGLIFTTITIPDGIVVPTETWDWVALFFMAAIAGLGAMVVQGWAQTIISATTVALMFSMEPVFASLFAILFWGEPLTSSLIWGGLLIILAMQVSALGPRFTERNEALVEEETILPETSAGLSQAFEDIVTGGLPGAILEGEDLLDPEGVASEGLHRSFEGGPTEGRS</sequence>
<feature type="transmembrane region" description="Helical" evidence="7">
    <location>
        <begin position="21"/>
        <end position="43"/>
    </location>
</feature>
<feature type="domain" description="EamA" evidence="8">
    <location>
        <begin position="27"/>
        <end position="154"/>
    </location>
</feature>
<dbReference type="PANTHER" id="PTHR42920">
    <property type="entry name" value="OS03G0707200 PROTEIN-RELATED"/>
    <property type="match status" value="1"/>
</dbReference>
<dbReference type="STRING" id="1921764.BSR28_05345"/>
<dbReference type="OrthoDB" id="3182968at2"/>
<accession>A0A1Q5PK07</accession>
<dbReference type="SUPFAM" id="SSF103481">
    <property type="entry name" value="Multidrug resistance efflux transporter EmrE"/>
    <property type="match status" value="2"/>
</dbReference>
<dbReference type="RefSeq" id="WP_073709585.1">
    <property type="nucleotide sequence ID" value="NZ_MQSU01000003.1"/>
</dbReference>
<evidence type="ECO:0000256" key="5">
    <source>
        <dbReference type="ARBA" id="ARBA00022989"/>
    </source>
</evidence>
<evidence type="ECO:0000256" key="3">
    <source>
        <dbReference type="ARBA" id="ARBA00022475"/>
    </source>
</evidence>
<comment type="caution">
    <text evidence="9">The sequence shown here is derived from an EMBL/GenBank/DDBJ whole genome shotgun (WGS) entry which is preliminary data.</text>
</comment>
<evidence type="ECO:0000256" key="4">
    <source>
        <dbReference type="ARBA" id="ARBA00022692"/>
    </source>
</evidence>
<protein>
    <recommendedName>
        <fullName evidence="8">EamA domain-containing protein</fullName>
    </recommendedName>
</protein>
<evidence type="ECO:0000256" key="2">
    <source>
        <dbReference type="ARBA" id="ARBA00007362"/>
    </source>
</evidence>
<comment type="subcellular location">
    <subcellularLocation>
        <location evidence="1">Cell membrane</location>
        <topology evidence="1">Multi-pass membrane protein</topology>
    </subcellularLocation>
</comment>